<gene>
    <name evidence="1" type="ORF">NCTC12123_06248</name>
</gene>
<reference evidence="1 2" key="1">
    <citation type="submission" date="2018-06" db="EMBL/GenBank/DDBJ databases">
        <authorList>
            <consortium name="Pathogen Informatics"/>
            <person name="Doyle S."/>
        </authorList>
    </citation>
    <scope>NUCLEOTIDE SEQUENCE [LARGE SCALE GENOMIC DNA]</scope>
    <source>
        <strain evidence="1 2">NCTC12123</strain>
    </source>
</reference>
<dbReference type="AlphaFoldDB" id="A0A376FLM4"/>
<sequence>MSNFLLSAIKKTMADEDKRKVFVNFFYLSIERITQLVIIIIINRLLINHYDFGDFSSWQYSLVILAIFMTGTWICGAEVVIPKLLDAPSKINTTMSNVIILRLAAGTFVALCMVAWGFFAASGLSRQFIIGLAISVALRETFIVGLTWYQSQARLKLPCLVLMLAAIIKLIVIYIGVRNQLPINYLWVAWVIESLLPCGFIFYSFRKATGFRFVKVDSEIFSYLKIGVAVWFCLIMQQVTMKFDRVYLEGKISGEMYSNYAAALQLVDNWYAICILFVQAIAPIFIFKFIDITNIKRKLPFCVFATLAVTCAGALFTTVLADMIIHILYGAKLVNAYSYLRTFVWLTPILAIDQLLSMVLIRMNQLNKLAIKWLIAFCLVVAVVPAIFHYMGISNIVFGLAVVYAFNIIYSTRCIGAVQ</sequence>
<dbReference type="Proteomes" id="UP000255163">
    <property type="component" value="Unassembled WGS sequence"/>
</dbReference>
<dbReference type="RefSeq" id="WP_059347014.1">
    <property type="nucleotide sequence ID" value="NZ_CP011863.1"/>
</dbReference>
<evidence type="ECO:0000313" key="1">
    <source>
        <dbReference type="EMBL" id="STD27628.1"/>
    </source>
</evidence>
<organism evidence="1 2">
    <name type="scientific">Enterobacter asburiae</name>
    <dbReference type="NCBI Taxonomy" id="61645"/>
    <lineage>
        <taxon>Bacteria</taxon>
        <taxon>Pseudomonadati</taxon>
        <taxon>Pseudomonadota</taxon>
        <taxon>Gammaproteobacteria</taxon>
        <taxon>Enterobacterales</taxon>
        <taxon>Enterobacteriaceae</taxon>
        <taxon>Enterobacter</taxon>
        <taxon>Enterobacter cloacae complex</taxon>
    </lineage>
</organism>
<evidence type="ECO:0000313" key="2">
    <source>
        <dbReference type="Proteomes" id="UP000255163"/>
    </source>
</evidence>
<dbReference type="EMBL" id="UFYI01000007">
    <property type="protein sequence ID" value="STD27628.1"/>
    <property type="molecule type" value="Genomic_DNA"/>
</dbReference>
<proteinExistence type="predicted"/>
<name>A0A376FLM4_ENTAS</name>
<protein>
    <submittedName>
        <fullName evidence="1">Uncharacterized protein</fullName>
    </submittedName>
</protein>
<accession>A0A376FLM4</accession>